<dbReference type="GO" id="GO:0004826">
    <property type="term" value="F:phenylalanine-tRNA ligase activity"/>
    <property type="evidence" value="ECO:0007669"/>
    <property type="project" value="UniProtKB-EC"/>
</dbReference>
<dbReference type="Pfam" id="PF17759">
    <property type="entry name" value="tRNA_synthFbeta"/>
    <property type="match status" value="1"/>
</dbReference>
<reference evidence="20 21" key="1">
    <citation type="journal article" date="2023" name="Microorganisms">
        <title>Thiorhodovibrio frisius and Trv. litoralis spp. nov., Two Novel Members from a Clade of Fastidious Purple Sulfur Bacteria That Exhibit Unique Red-Shifted Light-Harvesting Capabilities.</title>
        <authorList>
            <person name="Methner A."/>
            <person name="Kuzyk S.B."/>
            <person name="Petersen J."/>
            <person name="Bauer S."/>
            <person name="Brinkmann H."/>
            <person name="Sichau K."/>
            <person name="Wanner G."/>
            <person name="Wolf J."/>
            <person name="Neumann-Schaal M."/>
            <person name="Henke P."/>
            <person name="Tank M."/>
            <person name="Sproer C."/>
            <person name="Bunk B."/>
            <person name="Overmann J."/>
        </authorList>
    </citation>
    <scope>NUCLEOTIDE SEQUENCE [LARGE SCALE GENOMIC DNA]</scope>
    <source>
        <strain evidence="20 21">DSM 6702</strain>
    </source>
</reference>
<comment type="cofactor">
    <cofactor evidence="15">
        <name>Mg(2+)</name>
        <dbReference type="ChEBI" id="CHEBI:18420"/>
    </cofactor>
    <text evidence="15">Binds 2 magnesium ions per tetramer.</text>
</comment>
<dbReference type="Pfam" id="PF03147">
    <property type="entry name" value="FDX-ACB"/>
    <property type="match status" value="1"/>
</dbReference>
<dbReference type="InterPro" id="IPR005121">
    <property type="entry name" value="Fdx_antiC-bd"/>
</dbReference>
<comment type="caution">
    <text evidence="15">Lacks conserved residue(s) required for the propagation of feature annotation.</text>
</comment>
<dbReference type="Proteomes" id="UP001432180">
    <property type="component" value="Chromosome"/>
</dbReference>
<comment type="catalytic activity">
    <reaction evidence="14 15">
        <text>tRNA(Phe) + L-phenylalanine + ATP = L-phenylalanyl-tRNA(Phe) + AMP + diphosphate + H(+)</text>
        <dbReference type="Rhea" id="RHEA:19413"/>
        <dbReference type="Rhea" id="RHEA-COMP:9668"/>
        <dbReference type="Rhea" id="RHEA-COMP:9699"/>
        <dbReference type="ChEBI" id="CHEBI:15378"/>
        <dbReference type="ChEBI" id="CHEBI:30616"/>
        <dbReference type="ChEBI" id="CHEBI:33019"/>
        <dbReference type="ChEBI" id="CHEBI:58095"/>
        <dbReference type="ChEBI" id="CHEBI:78442"/>
        <dbReference type="ChEBI" id="CHEBI:78531"/>
        <dbReference type="ChEBI" id="CHEBI:456215"/>
        <dbReference type="EC" id="6.1.1.20"/>
    </reaction>
</comment>
<comment type="subcellular location">
    <subcellularLocation>
        <location evidence="1 15">Cytoplasm</location>
    </subcellularLocation>
</comment>
<keyword evidence="8 15" id="KW-0547">Nucleotide-binding</keyword>
<dbReference type="InterPro" id="IPR041616">
    <property type="entry name" value="PheRS_beta_core"/>
</dbReference>
<dbReference type="InterPro" id="IPR033714">
    <property type="entry name" value="tRNA_bind_bactPheRS"/>
</dbReference>
<dbReference type="EC" id="6.1.1.20" evidence="15"/>
<feature type="domain" description="B5" evidence="19">
    <location>
        <begin position="401"/>
        <end position="476"/>
    </location>
</feature>
<dbReference type="Gene3D" id="3.30.930.10">
    <property type="entry name" value="Bira Bifunctional Protein, Domain 2"/>
    <property type="match status" value="1"/>
</dbReference>
<dbReference type="SUPFAM" id="SSF46955">
    <property type="entry name" value="Putative DNA-binding domain"/>
    <property type="match status" value="1"/>
</dbReference>
<evidence type="ECO:0000256" key="7">
    <source>
        <dbReference type="ARBA" id="ARBA00022723"/>
    </source>
</evidence>
<dbReference type="NCBIfam" id="TIGR00472">
    <property type="entry name" value="pheT_bact"/>
    <property type="match status" value="1"/>
</dbReference>
<dbReference type="PROSITE" id="PS50886">
    <property type="entry name" value="TRBD"/>
    <property type="match status" value="1"/>
</dbReference>
<sequence length="802" mass="87085">MRLSEAWLREWVDPPIDTQTLTDQLSMAGLEVDAVAPVAGAFTGVLIGRVLSVEPHPDAAKLRLCRVDAGQADPLQIICGAANVAAGQQVPVAVIGARLSNDFKIKKAKLRGVESHGMICSASELGLAESSEGILVLPDTAPIGDDFRAWMGLDDQAIELDLTPDRGDCLSLAGVAREVGVINRLPLGGPRFDPVPPASDERWPLEISASAACPHYVCRLVRDLDSTAQTPLWMRERLRRCGLRPISPVVDVTNYVLLELGQPLHAFDAERLTGAVQVRLARAGEPLTLLNDEQIKLHPDALVIADDSGAIALAGVMGGASTAVSESTRHILFESAFFAPQAVAGRARRYGLHTDASHRFERGVDPDLQVRAIERATALLLDITGGTPGPVVAARSESELPQRPPMVLRPERIPRLLGIELEATEVEDILTRLGLQLAPTARGWQVQVPGHRFDLRREADLIAELGRIYGYDRISPSQAQSATRMTAPREADFDLEQARARLIDRGYFEAVTYSFISPAQQALIDPDFQALALSNPISAELSVMRTSLWPGLLQTAQQNLARQQTRVRLFETGLRFRIQQGDQGGAGCEDAGLKQEPMLAALAIGDLMPEQWGGTERPIDFHDIKNDLEGLLALTGEAGVFSLAPASHPALHPGQCARIERAGAEVGWIGMLHPSLARQLSLPDASYLFELRLNQLAQGRLPVFSPVSRFPSIRRDLALLVATDTPYAAIEASARAAAGDWLRELRVFDIYLGEKIESNRKSIALGLILQASSRTLTDQDVEDAVARVLIRLEQDLGARLRS</sequence>
<dbReference type="InterPro" id="IPR045060">
    <property type="entry name" value="Phe-tRNA-ligase_IIc_bsu"/>
</dbReference>
<keyword evidence="9 15" id="KW-0067">ATP-binding</keyword>
<evidence type="ECO:0000256" key="8">
    <source>
        <dbReference type="ARBA" id="ARBA00022741"/>
    </source>
</evidence>
<evidence type="ECO:0000256" key="13">
    <source>
        <dbReference type="ARBA" id="ARBA00023146"/>
    </source>
</evidence>
<evidence type="ECO:0000259" key="18">
    <source>
        <dbReference type="PROSITE" id="PS51447"/>
    </source>
</evidence>
<accession>A0ABZ0SAR0</accession>
<dbReference type="PANTHER" id="PTHR10947">
    <property type="entry name" value="PHENYLALANYL-TRNA SYNTHETASE BETA CHAIN AND LEUCINE-RICH REPEAT-CONTAINING PROTEIN 47"/>
    <property type="match status" value="1"/>
</dbReference>
<dbReference type="Pfam" id="PF03483">
    <property type="entry name" value="B3_4"/>
    <property type="match status" value="1"/>
</dbReference>
<dbReference type="SMART" id="SM00874">
    <property type="entry name" value="B5"/>
    <property type="match status" value="1"/>
</dbReference>
<gene>
    <name evidence="15 20" type="primary">pheT</name>
    <name evidence="20" type="ORF">Thiowin_03161</name>
</gene>
<dbReference type="Pfam" id="PF03484">
    <property type="entry name" value="B5"/>
    <property type="match status" value="1"/>
</dbReference>
<keyword evidence="5 16" id="KW-0820">tRNA-binding</keyword>
<dbReference type="CDD" id="cd02796">
    <property type="entry name" value="tRNA_bind_bactPheRS"/>
    <property type="match status" value="1"/>
</dbReference>
<keyword evidence="6 15" id="KW-0436">Ligase</keyword>
<evidence type="ECO:0000256" key="1">
    <source>
        <dbReference type="ARBA" id="ARBA00004496"/>
    </source>
</evidence>
<keyword evidence="12 15" id="KW-0648">Protein biosynthesis</keyword>
<dbReference type="InterPro" id="IPR036690">
    <property type="entry name" value="Fdx_antiC-bd_sf"/>
</dbReference>
<dbReference type="InterPro" id="IPR004532">
    <property type="entry name" value="Phe-tRNA-ligase_IIc_bsu_bact"/>
</dbReference>
<feature type="domain" description="TRNA-binding" evidence="17">
    <location>
        <begin position="39"/>
        <end position="148"/>
    </location>
</feature>
<dbReference type="Gene3D" id="3.30.70.380">
    <property type="entry name" value="Ferrodoxin-fold anticodon-binding domain"/>
    <property type="match status" value="1"/>
</dbReference>
<dbReference type="NCBIfam" id="NF045760">
    <property type="entry name" value="YtpR"/>
    <property type="match status" value="1"/>
</dbReference>
<dbReference type="InterPro" id="IPR045864">
    <property type="entry name" value="aa-tRNA-synth_II/BPL/LPL"/>
</dbReference>
<dbReference type="InterPro" id="IPR012340">
    <property type="entry name" value="NA-bd_OB-fold"/>
</dbReference>
<dbReference type="Gene3D" id="2.40.50.140">
    <property type="entry name" value="Nucleic acid-binding proteins"/>
    <property type="match status" value="1"/>
</dbReference>
<dbReference type="InterPro" id="IPR020825">
    <property type="entry name" value="Phe-tRNA_synthase-like_B3/B4"/>
</dbReference>
<dbReference type="InterPro" id="IPR005147">
    <property type="entry name" value="tRNA_synthase_B5-dom"/>
</dbReference>
<dbReference type="Pfam" id="PF01588">
    <property type="entry name" value="tRNA_bind"/>
    <property type="match status" value="1"/>
</dbReference>
<dbReference type="PROSITE" id="PS51447">
    <property type="entry name" value="FDX_ACB"/>
    <property type="match status" value="1"/>
</dbReference>
<keyword evidence="13 15" id="KW-0030">Aminoacyl-tRNA synthetase</keyword>
<dbReference type="SUPFAM" id="SSF54991">
    <property type="entry name" value="Anticodon-binding domain of PheRS"/>
    <property type="match status" value="1"/>
</dbReference>
<evidence type="ECO:0000256" key="6">
    <source>
        <dbReference type="ARBA" id="ARBA00022598"/>
    </source>
</evidence>
<evidence type="ECO:0000256" key="15">
    <source>
        <dbReference type="HAMAP-Rule" id="MF_00283"/>
    </source>
</evidence>
<name>A0ABZ0SAR0_9GAMM</name>
<feature type="domain" description="FDX-ACB" evidence="18">
    <location>
        <begin position="708"/>
        <end position="801"/>
    </location>
</feature>
<organism evidence="20 21">
    <name type="scientific">Thiorhodovibrio winogradskyi</name>
    <dbReference type="NCBI Taxonomy" id="77007"/>
    <lineage>
        <taxon>Bacteria</taxon>
        <taxon>Pseudomonadati</taxon>
        <taxon>Pseudomonadota</taxon>
        <taxon>Gammaproteobacteria</taxon>
        <taxon>Chromatiales</taxon>
        <taxon>Chromatiaceae</taxon>
        <taxon>Thiorhodovibrio</taxon>
    </lineage>
</organism>
<evidence type="ECO:0000256" key="2">
    <source>
        <dbReference type="ARBA" id="ARBA00008653"/>
    </source>
</evidence>
<dbReference type="SUPFAM" id="SSF56037">
    <property type="entry name" value="PheT/TilS domain"/>
    <property type="match status" value="1"/>
</dbReference>
<keyword evidence="4 15" id="KW-0963">Cytoplasm</keyword>
<evidence type="ECO:0000256" key="5">
    <source>
        <dbReference type="ARBA" id="ARBA00022555"/>
    </source>
</evidence>
<comment type="subunit">
    <text evidence="3 15">Tetramer of two alpha and two beta subunits.</text>
</comment>
<dbReference type="Gene3D" id="3.50.40.10">
    <property type="entry name" value="Phenylalanyl-trna Synthetase, Chain B, domain 3"/>
    <property type="match status" value="1"/>
</dbReference>
<feature type="binding site" evidence="15">
    <location>
        <position position="460"/>
    </location>
    <ligand>
        <name>Mg(2+)</name>
        <dbReference type="ChEBI" id="CHEBI:18420"/>
        <note>shared with alpha subunit</note>
    </ligand>
</feature>
<dbReference type="SMART" id="SM00873">
    <property type="entry name" value="B3_4"/>
    <property type="match status" value="1"/>
</dbReference>
<evidence type="ECO:0000256" key="9">
    <source>
        <dbReference type="ARBA" id="ARBA00022840"/>
    </source>
</evidence>
<dbReference type="HAMAP" id="MF_00283">
    <property type="entry name" value="Phe_tRNA_synth_beta1"/>
    <property type="match status" value="1"/>
</dbReference>
<dbReference type="InterPro" id="IPR009061">
    <property type="entry name" value="DNA-bd_dom_put_sf"/>
</dbReference>
<evidence type="ECO:0000256" key="11">
    <source>
        <dbReference type="ARBA" id="ARBA00022884"/>
    </source>
</evidence>
<proteinExistence type="inferred from homology"/>
<keyword evidence="21" id="KW-1185">Reference proteome</keyword>
<keyword evidence="7 15" id="KW-0479">Metal-binding</keyword>
<keyword evidence="11 16" id="KW-0694">RNA-binding</keyword>
<evidence type="ECO:0000256" key="4">
    <source>
        <dbReference type="ARBA" id="ARBA00022490"/>
    </source>
</evidence>
<dbReference type="SMART" id="SM00896">
    <property type="entry name" value="FDX-ACB"/>
    <property type="match status" value="1"/>
</dbReference>
<dbReference type="PANTHER" id="PTHR10947:SF0">
    <property type="entry name" value="PHENYLALANINE--TRNA LIGASE BETA SUBUNIT"/>
    <property type="match status" value="1"/>
</dbReference>
<evidence type="ECO:0000259" key="17">
    <source>
        <dbReference type="PROSITE" id="PS50886"/>
    </source>
</evidence>
<evidence type="ECO:0000256" key="10">
    <source>
        <dbReference type="ARBA" id="ARBA00022842"/>
    </source>
</evidence>
<feature type="binding site" evidence="15">
    <location>
        <position position="454"/>
    </location>
    <ligand>
        <name>Mg(2+)</name>
        <dbReference type="ChEBI" id="CHEBI:18420"/>
        <note>shared with alpha subunit</note>
    </ligand>
</feature>
<evidence type="ECO:0000256" key="12">
    <source>
        <dbReference type="ARBA" id="ARBA00022917"/>
    </source>
</evidence>
<evidence type="ECO:0000256" key="14">
    <source>
        <dbReference type="ARBA" id="ARBA00049255"/>
    </source>
</evidence>
<dbReference type="InterPro" id="IPR002547">
    <property type="entry name" value="tRNA-bd_dom"/>
</dbReference>
<comment type="similarity">
    <text evidence="2 15">Belongs to the phenylalanyl-tRNA synthetase beta subunit family. Type 1 subfamily.</text>
</comment>
<dbReference type="SUPFAM" id="SSF50249">
    <property type="entry name" value="Nucleic acid-binding proteins"/>
    <property type="match status" value="1"/>
</dbReference>
<dbReference type="EMBL" id="CP121472">
    <property type="protein sequence ID" value="WPL18110.1"/>
    <property type="molecule type" value="Genomic_DNA"/>
</dbReference>
<evidence type="ECO:0000259" key="19">
    <source>
        <dbReference type="PROSITE" id="PS51483"/>
    </source>
</evidence>
<evidence type="ECO:0000256" key="16">
    <source>
        <dbReference type="PROSITE-ProRule" id="PRU00209"/>
    </source>
</evidence>
<keyword evidence="10 15" id="KW-0460">Magnesium</keyword>
<feature type="binding site" evidence="15">
    <location>
        <position position="464"/>
    </location>
    <ligand>
        <name>Mg(2+)</name>
        <dbReference type="ChEBI" id="CHEBI:18420"/>
        <note>shared with alpha subunit</note>
    </ligand>
</feature>
<dbReference type="PROSITE" id="PS51483">
    <property type="entry name" value="B5"/>
    <property type="match status" value="1"/>
</dbReference>
<dbReference type="RefSeq" id="WP_328983893.1">
    <property type="nucleotide sequence ID" value="NZ_CP121472.1"/>
</dbReference>
<evidence type="ECO:0000313" key="21">
    <source>
        <dbReference type="Proteomes" id="UP001432180"/>
    </source>
</evidence>
<dbReference type="SUPFAM" id="SSF55681">
    <property type="entry name" value="Class II aaRS and biotin synthetases"/>
    <property type="match status" value="1"/>
</dbReference>
<evidence type="ECO:0000256" key="3">
    <source>
        <dbReference type="ARBA" id="ARBA00011209"/>
    </source>
</evidence>
<protein>
    <recommendedName>
        <fullName evidence="15">Phenylalanine--tRNA ligase beta subunit</fullName>
        <ecNumber evidence="15">6.1.1.20</ecNumber>
    </recommendedName>
    <alternativeName>
        <fullName evidence="15">Phenylalanyl-tRNA synthetase beta subunit</fullName>
        <shortName evidence="15">PheRS</shortName>
    </alternativeName>
</protein>
<dbReference type="Gene3D" id="3.30.56.10">
    <property type="match status" value="2"/>
</dbReference>
<dbReference type="InterPro" id="IPR005146">
    <property type="entry name" value="B3/B4_tRNA-bd"/>
</dbReference>
<evidence type="ECO:0000313" key="20">
    <source>
        <dbReference type="EMBL" id="WPL18110.1"/>
    </source>
</evidence>
<dbReference type="CDD" id="cd00769">
    <property type="entry name" value="PheRS_beta_core"/>
    <property type="match status" value="1"/>
</dbReference>